<comment type="similarity">
    <text evidence="2">Belongs to the krueppel C2H2-type zinc-finger protein family.</text>
</comment>
<keyword evidence="16" id="KW-1185">Reference proteome</keyword>
<keyword evidence="8" id="KW-0805">Transcription regulation</keyword>
<dbReference type="OrthoDB" id="6077919at2759"/>
<evidence type="ECO:0000256" key="1">
    <source>
        <dbReference type="ARBA" id="ARBA00004123"/>
    </source>
</evidence>
<evidence type="ECO:0000256" key="4">
    <source>
        <dbReference type="ARBA" id="ARBA00022723"/>
    </source>
</evidence>
<evidence type="ECO:0000256" key="8">
    <source>
        <dbReference type="ARBA" id="ARBA00023015"/>
    </source>
</evidence>
<gene>
    <name evidence="15" type="primary">jg24686</name>
    <name evidence="15" type="ORF">PAEG_LOCUS2039</name>
</gene>
<dbReference type="GO" id="GO:0045893">
    <property type="term" value="P:positive regulation of DNA-templated transcription"/>
    <property type="evidence" value="ECO:0007669"/>
    <property type="project" value="UniProtKB-ARBA"/>
</dbReference>
<dbReference type="GO" id="GO:0000978">
    <property type="term" value="F:RNA polymerase II cis-regulatory region sequence-specific DNA binding"/>
    <property type="evidence" value="ECO:0007669"/>
    <property type="project" value="TreeGrafter"/>
</dbReference>
<comment type="similarity">
    <text evidence="3">Belongs to the hunchback C2H2-type zinc-finger protein family.</text>
</comment>
<dbReference type="Pfam" id="PF13465">
    <property type="entry name" value="zf-H2C2_2"/>
    <property type="match status" value="1"/>
</dbReference>
<feature type="domain" description="C2H2-type" evidence="14">
    <location>
        <begin position="180"/>
        <end position="207"/>
    </location>
</feature>
<dbReference type="GO" id="GO:0005634">
    <property type="term" value="C:nucleus"/>
    <property type="evidence" value="ECO:0007669"/>
    <property type="project" value="UniProtKB-SubCell"/>
</dbReference>
<evidence type="ECO:0000256" key="11">
    <source>
        <dbReference type="ARBA" id="ARBA00023242"/>
    </source>
</evidence>
<evidence type="ECO:0000256" key="9">
    <source>
        <dbReference type="ARBA" id="ARBA00023125"/>
    </source>
</evidence>
<feature type="domain" description="C2H2-type" evidence="14">
    <location>
        <begin position="236"/>
        <end position="263"/>
    </location>
</feature>
<organism evidence="15 16">
    <name type="scientific">Pararge aegeria aegeria</name>
    <dbReference type="NCBI Taxonomy" id="348720"/>
    <lineage>
        <taxon>Eukaryota</taxon>
        <taxon>Metazoa</taxon>
        <taxon>Ecdysozoa</taxon>
        <taxon>Arthropoda</taxon>
        <taxon>Hexapoda</taxon>
        <taxon>Insecta</taxon>
        <taxon>Pterygota</taxon>
        <taxon>Neoptera</taxon>
        <taxon>Endopterygota</taxon>
        <taxon>Lepidoptera</taxon>
        <taxon>Glossata</taxon>
        <taxon>Ditrysia</taxon>
        <taxon>Papilionoidea</taxon>
        <taxon>Nymphalidae</taxon>
        <taxon>Satyrinae</taxon>
        <taxon>Satyrini</taxon>
        <taxon>Parargina</taxon>
        <taxon>Pararge</taxon>
    </lineage>
</organism>
<evidence type="ECO:0000256" key="7">
    <source>
        <dbReference type="ARBA" id="ARBA00022833"/>
    </source>
</evidence>
<dbReference type="PANTHER" id="PTHR24390">
    <property type="entry name" value="ZINC FINGER PROTEIN"/>
    <property type="match status" value="1"/>
</dbReference>
<keyword evidence="5" id="KW-0677">Repeat</keyword>
<evidence type="ECO:0000256" key="2">
    <source>
        <dbReference type="ARBA" id="ARBA00006991"/>
    </source>
</evidence>
<keyword evidence="7" id="KW-0862">Zinc</keyword>
<dbReference type="Gene3D" id="3.30.160.60">
    <property type="entry name" value="Classic Zinc Finger"/>
    <property type="match status" value="7"/>
</dbReference>
<keyword evidence="11" id="KW-0539">Nucleus</keyword>
<dbReference type="SUPFAM" id="SSF57667">
    <property type="entry name" value="beta-beta-alpha zinc fingers"/>
    <property type="match status" value="4"/>
</dbReference>
<comment type="caution">
    <text evidence="15">The sequence shown here is derived from an EMBL/GenBank/DDBJ whole genome shotgun (WGS) entry which is preliminary data.</text>
</comment>
<name>A0A8S4QHG4_9NEOP</name>
<protein>
    <submittedName>
        <fullName evidence="15">Jg24686 protein</fullName>
    </submittedName>
</protein>
<evidence type="ECO:0000256" key="13">
    <source>
        <dbReference type="SAM" id="MobiDB-lite"/>
    </source>
</evidence>
<comment type="subcellular location">
    <subcellularLocation>
        <location evidence="1">Nucleus</location>
    </subcellularLocation>
</comment>
<keyword evidence="4" id="KW-0479">Metal-binding</keyword>
<dbReference type="GO" id="GO:0003700">
    <property type="term" value="F:DNA-binding transcription factor activity"/>
    <property type="evidence" value="ECO:0007669"/>
    <property type="project" value="TreeGrafter"/>
</dbReference>
<keyword evidence="10" id="KW-0804">Transcription</keyword>
<feature type="domain" description="C2H2-type" evidence="14">
    <location>
        <begin position="292"/>
        <end position="319"/>
    </location>
</feature>
<evidence type="ECO:0000256" key="6">
    <source>
        <dbReference type="ARBA" id="ARBA00022771"/>
    </source>
</evidence>
<feature type="domain" description="C2H2-type" evidence="14">
    <location>
        <begin position="208"/>
        <end position="235"/>
    </location>
</feature>
<evidence type="ECO:0000256" key="10">
    <source>
        <dbReference type="ARBA" id="ARBA00023163"/>
    </source>
</evidence>
<dbReference type="GO" id="GO:0006357">
    <property type="term" value="P:regulation of transcription by RNA polymerase II"/>
    <property type="evidence" value="ECO:0007669"/>
    <property type="project" value="TreeGrafter"/>
</dbReference>
<evidence type="ECO:0000256" key="3">
    <source>
        <dbReference type="ARBA" id="ARBA00007746"/>
    </source>
</evidence>
<proteinExistence type="inferred from homology"/>
<evidence type="ECO:0000256" key="5">
    <source>
        <dbReference type="ARBA" id="ARBA00022737"/>
    </source>
</evidence>
<dbReference type="GO" id="GO:0005694">
    <property type="term" value="C:chromosome"/>
    <property type="evidence" value="ECO:0007669"/>
    <property type="project" value="UniProtKB-ARBA"/>
</dbReference>
<dbReference type="FunFam" id="3.30.160.60:FF:000100">
    <property type="entry name" value="Zinc finger 45-like"/>
    <property type="match status" value="2"/>
</dbReference>
<dbReference type="AlphaFoldDB" id="A0A8S4QHG4"/>
<feature type="region of interest" description="Disordered" evidence="13">
    <location>
        <begin position="102"/>
        <end position="129"/>
    </location>
</feature>
<dbReference type="GO" id="GO:0008270">
    <property type="term" value="F:zinc ion binding"/>
    <property type="evidence" value="ECO:0007669"/>
    <property type="project" value="UniProtKB-KW"/>
</dbReference>
<evidence type="ECO:0000313" key="15">
    <source>
        <dbReference type="EMBL" id="CAH2210127.1"/>
    </source>
</evidence>
<feature type="domain" description="C2H2-type" evidence="14">
    <location>
        <begin position="320"/>
        <end position="347"/>
    </location>
</feature>
<sequence>MKSRKKLKSTAKKTIFQHSEICDAELKSRNPIYTEGIQRIVNASRNLNYIEGPESTAPLSSTHDKDKNISVGIESKAPSVEQCDVKLFKIPKEKYNTESKIRKRKHNVKTVKKEHSNENLNKSPNDSTKKVKNKELMNKIPKPCKTYLRNVFACDHCEYVAKKKNNLIRHLMTHTGVKPYSCNLCDYKSTQSLLLANHKRTHTGEKPYSCSYCDFKCGSNSSIRTHVKIHTEEKRYACKYCKYECRLNGSLVRHMRTHTGERPFSCSVCDYKFKQKSALVTHMRRHTGEKPYSCDACSYKSTCKSTLLRHKAKHERKKSYSCKYCEYKSTKSSALLSHMKKHSGEKTHFCKLCEYAKRRKYENLDSSFIFVPFGVETLGPWGPEARALYKELSKRVIESSGDPRAGSDLGQRISLAIQRGNVPAS</sequence>
<dbReference type="PANTHER" id="PTHR24390:SF248">
    <property type="entry name" value="ZINC FINGER PROTEIN 569-LIKE"/>
    <property type="match status" value="1"/>
</dbReference>
<dbReference type="Pfam" id="PF00096">
    <property type="entry name" value="zf-C2H2"/>
    <property type="match status" value="2"/>
</dbReference>
<dbReference type="SMART" id="SM00355">
    <property type="entry name" value="ZnF_C2H2"/>
    <property type="match status" value="7"/>
</dbReference>
<evidence type="ECO:0000259" key="14">
    <source>
        <dbReference type="PROSITE" id="PS50157"/>
    </source>
</evidence>
<feature type="domain" description="C2H2-type" evidence="14">
    <location>
        <begin position="152"/>
        <end position="179"/>
    </location>
</feature>
<reference evidence="15" key="1">
    <citation type="submission" date="2022-03" db="EMBL/GenBank/DDBJ databases">
        <authorList>
            <person name="Lindestad O."/>
        </authorList>
    </citation>
    <scope>NUCLEOTIDE SEQUENCE</scope>
</reference>
<dbReference type="InterPro" id="IPR013087">
    <property type="entry name" value="Znf_C2H2_type"/>
</dbReference>
<dbReference type="PROSITE" id="PS00028">
    <property type="entry name" value="ZINC_FINGER_C2H2_1"/>
    <property type="match status" value="3"/>
</dbReference>
<dbReference type="FunFam" id="3.30.160.60:FF:000614">
    <property type="entry name" value="Zinc finger protein 142"/>
    <property type="match status" value="1"/>
</dbReference>
<evidence type="ECO:0000256" key="12">
    <source>
        <dbReference type="PROSITE-ProRule" id="PRU00042"/>
    </source>
</evidence>
<dbReference type="EMBL" id="CAKXAJ010006616">
    <property type="protein sequence ID" value="CAH2210127.1"/>
    <property type="molecule type" value="Genomic_DNA"/>
</dbReference>
<accession>A0A8S4QHG4</accession>
<dbReference type="PROSITE" id="PS50157">
    <property type="entry name" value="ZINC_FINGER_C2H2_2"/>
    <property type="match status" value="7"/>
</dbReference>
<keyword evidence="6 12" id="KW-0863">Zinc-finger</keyword>
<dbReference type="FunFam" id="3.30.160.60:FF:001156">
    <property type="entry name" value="Zinc finger protein 407"/>
    <property type="match status" value="1"/>
</dbReference>
<dbReference type="FunFam" id="3.30.160.60:FF:001732">
    <property type="entry name" value="Zgc:162936"/>
    <property type="match status" value="1"/>
</dbReference>
<dbReference type="InterPro" id="IPR036236">
    <property type="entry name" value="Znf_C2H2_sf"/>
</dbReference>
<keyword evidence="9" id="KW-0238">DNA-binding</keyword>
<dbReference type="Proteomes" id="UP000838756">
    <property type="component" value="Unassembled WGS sequence"/>
</dbReference>
<feature type="domain" description="C2H2-type" evidence="14">
    <location>
        <begin position="264"/>
        <end position="291"/>
    </location>
</feature>
<evidence type="ECO:0000313" key="16">
    <source>
        <dbReference type="Proteomes" id="UP000838756"/>
    </source>
</evidence>